<keyword evidence="1" id="KW-0732">Signal</keyword>
<feature type="domain" description="DUF4296" evidence="2">
    <location>
        <begin position="28"/>
        <end position="110"/>
    </location>
</feature>
<evidence type="ECO:0000313" key="3">
    <source>
        <dbReference type="EMBL" id="HJE38374.1"/>
    </source>
</evidence>
<organism evidence="3 4">
    <name type="scientific">Candidatus Amulumruptor caecigallinarius</name>
    <dbReference type="NCBI Taxonomy" id="2109911"/>
    <lineage>
        <taxon>Bacteria</taxon>
        <taxon>Pseudomonadati</taxon>
        <taxon>Bacteroidota</taxon>
        <taxon>Bacteroidia</taxon>
        <taxon>Bacteroidales</taxon>
        <taxon>Muribaculaceae</taxon>
        <taxon>Candidatus Amulumruptor</taxon>
    </lineage>
</organism>
<protein>
    <submittedName>
        <fullName evidence="3">DUF4296 domain-containing protein</fullName>
    </submittedName>
</protein>
<reference evidence="3" key="2">
    <citation type="submission" date="2021-09" db="EMBL/GenBank/DDBJ databases">
        <authorList>
            <person name="Gilroy R."/>
        </authorList>
    </citation>
    <scope>NUCLEOTIDE SEQUENCE</scope>
    <source>
        <strain evidence="3">4100</strain>
    </source>
</reference>
<evidence type="ECO:0000259" key="2">
    <source>
        <dbReference type="Pfam" id="PF14129"/>
    </source>
</evidence>
<dbReference type="PROSITE" id="PS51257">
    <property type="entry name" value="PROKAR_LIPOPROTEIN"/>
    <property type="match status" value="1"/>
</dbReference>
<comment type="caution">
    <text evidence="3">The sequence shown here is derived from an EMBL/GenBank/DDBJ whole genome shotgun (WGS) entry which is preliminary data.</text>
</comment>
<proteinExistence type="predicted"/>
<dbReference type="Proteomes" id="UP000711407">
    <property type="component" value="Unassembled WGS sequence"/>
</dbReference>
<reference evidence="3" key="1">
    <citation type="journal article" date="2021" name="PeerJ">
        <title>Extensive microbial diversity within the chicken gut microbiome revealed by metagenomics and culture.</title>
        <authorList>
            <person name="Gilroy R."/>
            <person name="Ravi A."/>
            <person name="Getino M."/>
            <person name="Pursley I."/>
            <person name="Horton D.L."/>
            <person name="Alikhan N.F."/>
            <person name="Baker D."/>
            <person name="Gharbi K."/>
            <person name="Hall N."/>
            <person name="Watson M."/>
            <person name="Adriaenssens E.M."/>
            <person name="Foster-Nyarko E."/>
            <person name="Jarju S."/>
            <person name="Secka A."/>
            <person name="Antonio M."/>
            <person name="Oren A."/>
            <person name="Chaudhuri R.R."/>
            <person name="La Ragione R."/>
            <person name="Hildebrand F."/>
            <person name="Pallen M.J."/>
        </authorList>
    </citation>
    <scope>NUCLEOTIDE SEQUENCE</scope>
    <source>
        <strain evidence="3">4100</strain>
    </source>
</reference>
<accession>A0A921E6U5</accession>
<name>A0A921E6U5_9BACT</name>
<gene>
    <name evidence="3" type="ORF">K8V47_01230</name>
</gene>
<evidence type="ECO:0000313" key="4">
    <source>
        <dbReference type="Proteomes" id="UP000711407"/>
    </source>
</evidence>
<feature type="signal peptide" evidence="1">
    <location>
        <begin position="1"/>
        <end position="22"/>
    </location>
</feature>
<sequence length="264" mass="29945">MRFSHCLCCLYVAMLLVSVTLTGCSNRPDNVLSTHDMAAVLADIHEAEGVIEQDYNNYKGDSAKITLRQSVYLKHGIDAATMDTSLAWYGYNIDKYQEVYEEVIDILDKRLAGIKVSPGQSMDFGSYGNVEDDSAIVWRDLQPRYFHTRLFNKPVTAVLSRDRYWEDGDEYNLRFRTTDNRGPVEVTAAILYGDDTNDMVHRQFGTVGWHTMKLSVDTAKFASKVTISISYRPQPRNEVMAIDSITIMRTRNPFASANKGQNPK</sequence>
<evidence type="ECO:0000256" key="1">
    <source>
        <dbReference type="SAM" id="SignalP"/>
    </source>
</evidence>
<dbReference type="Pfam" id="PF14129">
    <property type="entry name" value="DUF4296"/>
    <property type="match status" value="1"/>
</dbReference>
<dbReference type="AlphaFoldDB" id="A0A921E6U5"/>
<dbReference type="EMBL" id="DYXT01000010">
    <property type="protein sequence ID" value="HJE38374.1"/>
    <property type="molecule type" value="Genomic_DNA"/>
</dbReference>
<dbReference type="InterPro" id="IPR025381">
    <property type="entry name" value="DUF4296"/>
</dbReference>
<feature type="chain" id="PRO_5037456214" evidence="1">
    <location>
        <begin position="23"/>
        <end position="264"/>
    </location>
</feature>